<dbReference type="Pfam" id="PF05822">
    <property type="entry name" value="UMPH-1"/>
    <property type="match status" value="1"/>
</dbReference>
<comment type="similarity">
    <text evidence="1 4">Belongs to the SMG8 family.</text>
</comment>
<keyword evidence="7" id="KW-1185">Reference proteome</keyword>
<gene>
    <name evidence="6" type="ORF">KUTeg_001993</name>
</gene>
<dbReference type="Gene3D" id="1.10.150.340">
    <property type="entry name" value="Pyrimidine 5'-nucleotidase (UMPH-1), N-terminal domain"/>
    <property type="match status" value="1"/>
</dbReference>
<evidence type="ECO:0000256" key="4">
    <source>
        <dbReference type="RuleBase" id="RU367133"/>
    </source>
</evidence>
<dbReference type="PANTHER" id="PTHR13091">
    <property type="entry name" value="AMPLIFIED IN BREAST CANCER 2-RELATED"/>
    <property type="match status" value="1"/>
</dbReference>
<protein>
    <recommendedName>
        <fullName evidence="3 4">Nonsense-mediated mRNA decay factor SMG8</fullName>
    </recommendedName>
</protein>
<feature type="compositionally biased region" description="Basic and acidic residues" evidence="5">
    <location>
        <begin position="104"/>
        <end position="114"/>
    </location>
</feature>
<dbReference type="InterPro" id="IPR006434">
    <property type="entry name" value="Pyrimidine_nucleotidase_eu"/>
</dbReference>
<name>A0ABQ9FT23_TEGGR</name>
<dbReference type="Proteomes" id="UP001217089">
    <property type="component" value="Unassembled WGS sequence"/>
</dbReference>
<keyword evidence="2 4" id="KW-0866">Nonsense-mediated mRNA decay</keyword>
<sequence>MTIEEKIPLMIEWWTKAHDLLQECGLQKGDIRTMVQKSSAMLSDYLSHVSTGCPSPTTDHNTDLHNDHGSNLDVISDPQNDHTALDHHTSDPNTDHASSPHTQTHTDHTSDHHTGYSANTDPSSDHQDQEDTTITQDDLTEQDVDNKDNKTLIHIAGLDLPGFLHGSNFLLPWDITIKAEKDKWPSVGEMASRKSKQKKASKDVSELNLRAYLGDEYECPRGHRFFCSGPEKVIKVSSTSTVKDNANKLVTLDMPLYCPCTHCRSSKGMHMAQLIRLYVVTPDGPVSIMLNPFIQPSPPPCPLFSPGTENPIELQPGGLWVMRLPYPFKVT</sequence>
<comment type="function">
    <text evidence="4">Involved in nonsense-mediated decay (NMD) of mRNAs containing premature stop codons.</text>
</comment>
<dbReference type="PANTHER" id="PTHR13091:SF0">
    <property type="entry name" value="NONSENSE-MEDIATED MRNA DECAY FACTOR SMG8"/>
    <property type="match status" value="1"/>
</dbReference>
<organism evidence="6 7">
    <name type="scientific">Tegillarca granosa</name>
    <name type="common">Malaysian cockle</name>
    <name type="synonym">Anadara granosa</name>
    <dbReference type="NCBI Taxonomy" id="220873"/>
    <lineage>
        <taxon>Eukaryota</taxon>
        <taxon>Metazoa</taxon>
        <taxon>Spiralia</taxon>
        <taxon>Lophotrochozoa</taxon>
        <taxon>Mollusca</taxon>
        <taxon>Bivalvia</taxon>
        <taxon>Autobranchia</taxon>
        <taxon>Pteriomorphia</taxon>
        <taxon>Arcoida</taxon>
        <taxon>Arcoidea</taxon>
        <taxon>Arcidae</taxon>
        <taxon>Tegillarca</taxon>
    </lineage>
</organism>
<dbReference type="InterPro" id="IPR019354">
    <property type="entry name" value="SMG8-like"/>
</dbReference>
<feature type="compositionally biased region" description="Basic and acidic residues" evidence="5">
    <location>
        <begin position="60"/>
        <end position="70"/>
    </location>
</feature>
<feature type="compositionally biased region" description="Basic and acidic residues" evidence="5">
    <location>
        <begin position="79"/>
        <end position="94"/>
    </location>
</feature>
<evidence type="ECO:0000256" key="5">
    <source>
        <dbReference type="SAM" id="MobiDB-lite"/>
    </source>
</evidence>
<reference evidence="6 7" key="1">
    <citation type="submission" date="2022-12" db="EMBL/GenBank/DDBJ databases">
        <title>Chromosome-level genome of Tegillarca granosa.</title>
        <authorList>
            <person name="Kim J."/>
        </authorList>
    </citation>
    <scope>NUCLEOTIDE SEQUENCE [LARGE SCALE GENOMIC DNA]</scope>
    <source>
        <strain evidence="6">Teg-2019</strain>
        <tissue evidence="6">Adductor muscle</tissue>
    </source>
</reference>
<evidence type="ECO:0000256" key="3">
    <source>
        <dbReference type="ARBA" id="ARBA00029509"/>
    </source>
</evidence>
<feature type="compositionally biased region" description="Polar residues" evidence="5">
    <location>
        <begin position="48"/>
        <end position="59"/>
    </location>
</feature>
<proteinExistence type="inferred from homology"/>
<dbReference type="EMBL" id="JARBDR010000141">
    <property type="protein sequence ID" value="KAJ8320406.1"/>
    <property type="molecule type" value="Genomic_DNA"/>
</dbReference>
<evidence type="ECO:0000313" key="7">
    <source>
        <dbReference type="Proteomes" id="UP001217089"/>
    </source>
</evidence>
<evidence type="ECO:0000256" key="1">
    <source>
        <dbReference type="ARBA" id="ARBA00006443"/>
    </source>
</evidence>
<evidence type="ECO:0000313" key="6">
    <source>
        <dbReference type="EMBL" id="KAJ8320406.1"/>
    </source>
</evidence>
<feature type="region of interest" description="Disordered" evidence="5">
    <location>
        <begin position="47"/>
        <end position="143"/>
    </location>
</feature>
<dbReference type="Pfam" id="PF10220">
    <property type="entry name" value="Smg8_Smg9"/>
    <property type="match status" value="1"/>
</dbReference>
<evidence type="ECO:0000256" key="2">
    <source>
        <dbReference type="ARBA" id="ARBA00023161"/>
    </source>
</evidence>
<accession>A0ABQ9FT23</accession>
<comment type="caution">
    <text evidence="6">The sequence shown here is derived from an EMBL/GenBank/DDBJ whole genome shotgun (WGS) entry which is preliminary data.</text>
</comment>